<dbReference type="AlphaFoldDB" id="A0A484I8W3"/>
<evidence type="ECO:0000313" key="3">
    <source>
        <dbReference type="Proteomes" id="UP000294299"/>
    </source>
</evidence>
<proteinExistence type="predicted"/>
<sequence length="221" mass="24350">MIQCRNNYQIDFIVVVIILTGISVVAGSTTIMIDPGSLISSALASSTPSNKVLQNKTQDIEEMLLKPFLYSKDVQNQSYMIKSEPPILYQTDHNTNFRILPNLTGMLTEEVPFFGNGTIKGISYNHTGFFSGVWNLYHNILQYHGAVELTTMTGDRASYSVHGLSKIDGNGNVAGNGIALFNTNSSGNISFLGGMKIYYEDEIKNPTASDSPHRIIGWLMK</sequence>
<evidence type="ECO:0000313" key="2">
    <source>
        <dbReference type="EMBL" id="VFJ13556.1"/>
    </source>
</evidence>
<keyword evidence="1" id="KW-1133">Transmembrane helix</keyword>
<evidence type="ECO:0000256" key="1">
    <source>
        <dbReference type="SAM" id="Phobius"/>
    </source>
</evidence>
<name>A0A484I8W3_9ARCH</name>
<keyword evidence="1" id="KW-0472">Membrane</keyword>
<dbReference type="Proteomes" id="UP000294299">
    <property type="component" value="Chromosome NFRAN"/>
</dbReference>
<gene>
    <name evidence="2" type="ORF">NFRAN_1234</name>
</gene>
<dbReference type="KEGG" id="nfn:NFRAN_1234"/>
<keyword evidence="1" id="KW-0812">Transmembrane</keyword>
<keyword evidence="3" id="KW-1185">Reference proteome</keyword>
<organism evidence="2 3">
    <name type="scientific">Candidatus Nitrosocosmicus franklandianus</name>
    <dbReference type="NCBI Taxonomy" id="1798806"/>
    <lineage>
        <taxon>Archaea</taxon>
        <taxon>Nitrososphaerota</taxon>
        <taxon>Nitrososphaeria</taxon>
        <taxon>Nitrososphaerales</taxon>
        <taxon>Nitrososphaeraceae</taxon>
        <taxon>Candidatus Nitrosocosmicus</taxon>
    </lineage>
</organism>
<protein>
    <submittedName>
        <fullName evidence="2">Uncharacterized protein</fullName>
    </submittedName>
</protein>
<reference evidence="2 3" key="1">
    <citation type="submission" date="2019-02" db="EMBL/GenBank/DDBJ databases">
        <authorList>
            <person name="Lehtovirta-Morley E L."/>
        </authorList>
    </citation>
    <scope>NUCLEOTIDE SEQUENCE [LARGE SCALE GENOMIC DNA]</scope>
    <source>
        <strain evidence="2">NFRAN1</strain>
    </source>
</reference>
<accession>A0A484I8W3</accession>
<feature type="transmembrane region" description="Helical" evidence="1">
    <location>
        <begin position="12"/>
        <end position="33"/>
    </location>
</feature>
<dbReference type="EMBL" id="LR216287">
    <property type="protein sequence ID" value="VFJ13556.1"/>
    <property type="molecule type" value="Genomic_DNA"/>
</dbReference>